<organism evidence="2">
    <name type="scientific">Sesamum latifolium</name>
    <dbReference type="NCBI Taxonomy" id="2727402"/>
    <lineage>
        <taxon>Eukaryota</taxon>
        <taxon>Viridiplantae</taxon>
        <taxon>Streptophyta</taxon>
        <taxon>Embryophyta</taxon>
        <taxon>Tracheophyta</taxon>
        <taxon>Spermatophyta</taxon>
        <taxon>Magnoliopsida</taxon>
        <taxon>eudicotyledons</taxon>
        <taxon>Gunneridae</taxon>
        <taxon>Pentapetalae</taxon>
        <taxon>asterids</taxon>
        <taxon>lamiids</taxon>
        <taxon>Lamiales</taxon>
        <taxon>Pedaliaceae</taxon>
        <taxon>Sesamum</taxon>
    </lineage>
</organism>
<evidence type="ECO:0000313" key="2">
    <source>
        <dbReference type="EMBL" id="KAL0405292.1"/>
    </source>
</evidence>
<accession>A0AAW2TLT9</accession>
<sequence>MRIAIWAGVDGRSIRNKMNVMIMRARRRQATRNGKNNGITVKEPQDPAARQPRRPDRTQ</sequence>
<name>A0AAW2TLT9_9LAMI</name>
<reference evidence="2" key="1">
    <citation type="submission" date="2020-06" db="EMBL/GenBank/DDBJ databases">
        <authorList>
            <person name="Li T."/>
            <person name="Hu X."/>
            <person name="Zhang T."/>
            <person name="Song X."/>
            <person name="Zhang H."/>
            <person name="Dai N."/>
            <person name="Sheng W."/>
            <person name="Hou X."/>
            <person name="Wei L."/>
        </authorList>
    </citation>
    <scope>NUCLEOTIDE SEQUENCE</scope>
    <source>
        <strain evidence="2">KEN1</strain>
        <tissue evidence="2">Leaf</tissue>
    </source>
</reference>
<dbReference type="AlphaFoldDB" id="A0AAW2TLT9"/>
<protein>
    <submittedName>
        <fullName evidence="2">Uncharacterized protein</fullName>
    </submittedName>
</protein>
<evidence type="ECO:0000256" key="1">
    <source>
        <dbReference type="SAM" id="MobiDB-lite"/>
    </source>
</evidence>
<comment type="caution">
    <text evidence="2">The sequence shown here is derived from an EMBL/GenBank/DDBJ whole genome shotgun (WGS) entry which is preliminary data.</text>
</comment>
<gene>
    <name evidence="2" type="ORF">Slati_3843100</name>
</gene>
<proteinExistence type="predicted"/>
<reference evidence="2" key="2">
    <citation type="journal article" date="2024" name="Plant">
        <title>Genomic evolution and insights into agronomic trait innovations of Sesamum species.</title>
        <authorList>
            <person name="Miao H."/>
            <person name="Wang L."/>
            <person name="Qu L."/>
            <person name="Liu H."/>
            <person name="Sun Y."/>
            <person name="Le M."/>
            <person name="Wang Q."/>
            <person name="Wei S."/>
            <person name="Zheng Y."/>
            <person name="Lin W."/>
            <person name="Duan Y."/>
            <person name="Cao H."/>
            <person name="Xiong S."/>
            <person name="Wang X."/>
            <person name="Wei L."/>
            <person name="Li C."/>
            <person name="Ma Q."/>
            <person name="Ju M."/>
            <person name="Zhao R."/>
            <person name="Li G."/>
            <person name="Mu C."/>
            <person name="Tian Q."/>
            <person name="Mei H."/>
            <person name="Zhang T."/>
            <person name="Gao T."/>
            <person name="Zhang H."/>
        </authorList>
    </citation>
    <scope>NUCLEOTIDE SEQUENCE</scope>
    <source>
        <strain evidence="2">KEN1</strain>
    </source>
</reference>
<feature type="region of interest" description="Disordered" evidence="1">
    <location>
        <begin position="28"/>
        <end position="59"/>
    </location>
</feature>
<dbReference type="EMBL" id="JACGWN010000014">
    <property type="protein sequence ID" value="KAL0405292.1"/>
    <property type="molecule type" value="Genomic_DNA"/>
</dbReference>